<evidence type="ECO:0000313" key="2">
    <source>
        <dbReference type="EMBL" id="KAL3631268.1"/>
    </source>
</evidence>
<evidence type="ECO:0008006" key="4">
    <source>
        <dbReference type="Google" id="ProtNLM"/>
    </source>
</evidence>
<dbReference type="EMBL" id="JAVIJP010000032">
    <property type="protein sequence ID" value="KAL3631268.1"/>
    <property type="molecule type" value="Genomic_DNA"/>
</dbReference>
<evidence type="ECO:0000256" key="1">
    <source>
        <dbReference type="SAM" id="MobiDB-lite"/>
    </source>
</evidence>
<dbReference type="PANTHER" id="PTHR33914">
    <property type="entry name" value="18S PRE-RIBOSOMAL ASSEMBLY PROTEIN GAR2-LIKE PROTEIN"/>
    <property type="match status" value="1"/>
</dbReference>
<gene>
    <name evidence="2" type="ORF">CASFOL_024252</name>
</gene>
<dbReference type="Proteomes" id="UP001632038">
    <property type="component" value="Unassembled WGS sequence"/>
</dbReference>
<evidence type="ECO:0000313" key="3">
    <source>
        <dbReference type="Proteomes" id="UP001632038"/>
    </source>
</evidence>
<name>A0ABD3CMR4_9LAMI</name>
<feature type="compositionally biased region" description="Basic and acidic residues" evidence="1">
    <location>
        <begin position="23"/>
        <end position="49"/>
    </location>
</feature>
<feature type="region of interest" description="Disordered" evidence="1">
    <location>
        <begin position="1"/>
        <end position="55"/>
    </location>
</feature>
<accession>A0ABD3CMR4</accession>
<reference evidence="3" key="1">
    <citation type="journal article" date="2024" name="IScience">
        <title>Strigolactones Initiate the Formation of Haustorium-like Structures in Castilleja.</title>
        <authorList>
            <person name="Buerger M."/>
            <person name="Peterson D."/>
            <person name="Chory J."/>
        </authorList>
    </citation>
    <scope>NUCLEOTIDE SEQUENCE [LARGE SCALE GENOMIC DNA]</scope>
</reference>
<dbReference type="PANTHER" id="PTHR33914:SF2">
    <property type="entry name" value="OS02G0582100 PROTEIN"/>
    <property type="match status" value="1"/>
</dbReference>
<dbReference type="AlphaFoldDB" id="A0ABD3CMR4"/>
<keyword evidence="3" id="KW-1185">Reference proteome</keyword>
<dbReference type="InterPro" id="IPR040378">
    <property type="entry name" value="BASL"/>
</dbReference>
<organism evidence="2 3">
    <name type="scientific">Castilleja foliolosa</name>
    <dbReference type="NCBI Taxonomy" id="1961234"/>
    <lineage>
        <taxon>Eukaryota</taxon>
        <taxon>Viridiplantae</taxon>
        <taxon>Streptophyta</taxon>
        <taxon>Embryophyta</taxon>
        <taxon>Tracheophyta</taxon>
        <taxon>Spermatophyta</taxon>
        <taxon>Magnoliopsida</taxon>
        <taxon>eudicotyledons</taxon>
        <taxon>Gunneridae</taxon>
        <taxon>Pentapetalae</taxon>
        <taxon>asterids</taxon>
        <taxon>lamiids</taxon>
        <taxon>Lamiales</taxon>
        <taxon>Orobanchaceae</taxon>
        <taxon>Pedicularideae</taxon>
        <taxon>Castillejinae</taxon>
        <taxon>Castilleja</taxon>
    </lineage>
</organism>
<proteinExistence type="predicted"/>
<sequence>MTMKEIYQSDDSRMTGDPLSFETKTRDKNIDEISIDDQKKDSDNKDEKQISPSHGISVTVEEFTPCNENVYQDSISERDGGSDLFETVTNVFTDKNVLEYDLPELEVMKDICVDDRTPENDKDLLEHSEDNKPAKLVNQCEMKEDNGDESLDQEIVKASSFSSSEIDNSAKYSLEEYSTQLETFVDSLGSDGNNLTQLSYQIPIEKIVSKGPVESSSEVVGGLDESGKSITFNFADAGQVQCTSSSVTSLDEQSLVVKDKDPDNSDILCANSSNSSDGCDVRSPSDKSQCLTNEDVPAVELNASKWQSDQGEMSFSAVTYSGPVGFSGSLSHRSDASTTSTRSFAFPILQCEWDSSPVRMAEADRRHFRKQKGWRSGLLCCRF</sequence>
<comment type="caution">
    <text evidence="2">The sequence shown here is derived from an EMBL/GenBank/DDBJ whole genome shotgun (WGS) entry which is preliminary data.</text>
</comment>
<protein>
    <recommendedName>
        <fullName evidence="4">18S pre-ribosomal assembly protein gar2-related</fullName>
    </recommendedName>
</protein>